<evidence type="ECO:0000256" key="9">
    <source>
        <dbReference type="NCBIfam" id="TIGR02209"/>
    </source>
</evidence>
<keyword evidence="2 8" id="KW-1003">Cell membrane</keyword>
<sequence>MTRLNLFLLLIAVGCALSVVTSQHKARKFYIELQKEENETKRLDVEWGQLQLEQSTWAMHSRIEAEATRRLGMQQPGNARTLVILPHGQAVAKPDTSERH</sequence>
<dbReference type="EMBL" id="FOVE01000002">
    <property type="protein sequence ID" value="SFN02689.1"/>
    <property type="molecule type" value="Genomic_DNA"/>
</dbReference>
<evidence type="ECO:0000313" key="10">
    <source>
        <dbReference type="EMBL" id="SFN02689.1"/>
    </source>
</evidence>
<keyword evidence="8" id="KW-0997">Cell inner membrane</keyword>
<evidence type="ECO:0000256" key="3">
    <source>
        <dbReference type="ARBA" id="ARBA00022618"/>
    </source>
</evidence>
<comment type="similarity">
    <text evidence="8">Belongs to the FtsL family.</text>
</comment>
<dbReference type="RefSeq" id="WP_091190151.1">
    <property type="nucleotide sequence ID" value="NZ_FOVE01000002.1"/>
</dbReference>
<keyword evidence="5 8" id="KW-1133">Transmembrane helix</keyword>
<dbReference type="PANTHER" id="PTHR37479:SF1">
    <property type="entry name" value="CELL DIVISION PROTEIN FTSL"/>
    <property type="match status" value="1"/>
</dbReference>
<proteinExistence type="inferred from homology"/>
<evidence type="ECO:0000256" key="1">
    <source>
        <dbReference type="ARBA" id="ARBA00004401"/>
    </source>
</evidence>
<dbReference type="PANTHER" id="PTHR37479">
    <property type="entry name" value="CELL DIVISION PROTEIN FTSL"/>
    <property type="match status" value="1"/>
</dbReference>
<keyword evidence="6 8" id="KW-0472">Membrane</keyword>
<name>A0A1I4VNL3_9NEIS</name>
<dbReference type="NCBIfam" id="TIGR02209">
    <property type="entry name" value="ftsL_broad"/>
    <property type="match status" value="1"/>
</dbReference>
<dbReference type="InterPro" id="IPR011922">
    <property type="entry name" value="Cell_div_FtsL"/>
</dbReference>
<organism evidence="10 11">
    <name type="scientific">Formivibrio citricus</name>
    <dbReference type="NCBI Taxonomy" id="83765"/>
    <lineage>
        <taxon>Bacteria</taxon>
        <taxon>Pseudomonadati</taxon>
        <taxon>Pseudomonadota</taxon>
        <taxon>Betaproteobacteria</taxon>
        <taxon>Neisseriales</taxon>
        <taxon>Chitinibacteraceae</taxon>
        <taxon>Formivibrio</taxon>
    </lineage>
</organism>
<evidence type="ECO:0000256" key="2">
    <source>
        <dbReference type="ARBA" id="ARBA00022475"/>
    </source>
</evidence>
<evidence type="ECO:0000256" key="5">
    <source>
        <dbReference type="ARBA" id="ARBA00022989"/>
    </source>
</evidence>
<comment type="function">
    <text evidence="8">Essential cell division protein. May link together the upstream cell division proteins, which are predominantly cytoplasmic, with the downstream cell division proteins, which are predominantly periplasmic.</text>
</comment>
<comment type="subcellular location">
    <subcellularLocation>
        <location evidence="8">Cell inner membrane</location>
        <topology evidence="8">Single-pass type II membrane protein</topology>
    </subcellularLocation>
    <subcellularLocation>
        <location evidence="1">Cell membrane</location>
        <topology evidence="1">Single-pass type II membrane protein</topology>
    </subcellularLocation>
    <text evidence="8">Localizes to the division septum where it forms a ring structure.</text>
</comment>
<evidence type="ECO:0000256" key="7">
    <source>
        <dbReference type="ARBA" id="ARBA00023306"/>
    </source>
</evidence>
<protein>
    <recommendedName>
        <fullName evidence="8 9">Cell division protein FtsL</fullName>
    </recommendedName>
</protein>
<dbReference type="AlphaFoldDB" id="A0A1I4VNL3"/>
<dbReference type="Pfam" id="PF04999">
    <property type="entry name" value="FtsL"/>
    <property type="match status" value="1"/>
</dbReference>
<evidence type="ECO:0000256" key="8">
    <source>
        <dbReference type="HAMAP-Rule" id="MF_00910"/>
    </source>
</evidence>
<dbReference type="GO" id="GO:0005886">
    <property type="term" value="C:plasma membrane"/>
    <property type="evidence" value="ECO:0007669"/>
    <property type="project" value="UniProtKB-SubCell"/>
</dbReference>
<dbReference type="STRING" id="83765.SAMN05660284_00290"/>
<evidence type="ECO:0000256" key="6">
    <source>
        <dbReference type="ARBA" id="ARBA00023136"/>
    </source>
</evidence>
<comment type="subunit">
    <text evidence="8">Part of a complex composed of FtsB, FtsL and FtsQ.</text>
</comment>
<keyword evidence="3 8" id="KW-0132">Cell division</keyword>
<dbReference type="GO" id="GO:0043093">
    <property type="term" value="P:FtsZ-dependent cytokinesis"/>
    <property type="evidence" value="ECO:0007669"/>
    <property type="project" value="UniProtKB-UniRule"/>
</dbReference>
<accession>A0A1I4VNL3</accession>
<evidence type="ECO:0000313" key="11">
    <source>
        <dbReference type="Proteomes" id="UP000242869"/>
    </source>
</evidence>
<dbReference type="PROSITE" id="PS51257">
    <property type="entry name" value="PROKAR_LIPOPROTEIN"/>
    <property type="match status" value="1"/>
</dbReference>
<dbReference type="HAMAP" id="MF_00910">
    <property type="entry name" value="FtsL"/>
    <property type="match status" value="1"/>
</dbReference>
<keyword evidence="11" id="KW-1185">Reference proteome</keyword>
<dbReference type="Proteomes" id="UP000242869">
    <property type="component" value="Unassembled WGS sequence"/>
</dbReference>
<dbReference type="OrthoDB" id="5298556at2"/>
<reference evidence="11" key="1">
    <citation type="submission" date="2016-10" db="EMBL/GenBank/DDBJ databases">
        <authorList>
            <person name="Varghese N."/>
            <person name="Submissions S."/>
        </authorList>
    </citation>
    <scope>NUCLEOTIDE SEQUENCE [LARGE SCALE GENOMIC DNA]</scope>
    <source>
        <strain evidence="11">DSM 6150</strain>
    </source>
</reference>
<dbReference type="GO" id="GO:0032153">
    <property type="term" value="C:cell division site"/>
    <property type="evidence" value="ECO:0007669"/>
    <property type="project" value="UniProtKB-UniRule"/>
</dbReference>
<keyword evidence="7 8" id="KW-0131">Cell cycle</keyword>
<keyword evidence="4 8" id="KW-0812">Transmembrane</keyword>
<gene>
    <name evidence="8" type="primary">ftsL</name>
    <name evidence="10" type="ORF">SAMN05660284_00290</name>
</gene>
<evidence type="ECO:0000256" key="4">
    <source>
        <dbReference type="ARBA" id="ARBA00022692"/>
    </source>
</evidence>